<keyword evidence="3" id="KW-1185">Reference proteome</keyword>
<dbReference type="PANTHER" id="PTHR46623:SF6">
    <property type="entry name" value="ALPHA_BETA-HYDROLASES SUPERFAMILY PROTEIN"/>
    <property type="match status" value="1"/>
</dbReference>
<dbReference type="InterPro" id="IPR029058">
    <property type="entry name" value="AB_hydrolase_fold"/>
</dbReference>
<evidence type="ECO:0000313" key="2">
    <source>
        <dbReference type="EMBL" id="TVZ00728.1"/>
    </source>
</evidence>
<protein>
    <submittedName>
        <fullName evidence="2">Dienelactone hydrolase family protein</fullName>
    </submittedName>
</protein>
<sequence>MTTVSIPVSDGTLLPAYLARPATAAATGVIVVHELFGVNPGIAAVADDLAGAGFLTVAPEFYHRSAPAGRWLPRDGAGRAEGFGYLNELTRQHALDDTAAAIAWLRSQPRIERIAMLGFSAGGHLAFLAACSLDIDRTAVLYGGWLTVTDIPLSQPAPTLDLAPGIKGRLLYLVGEDDFLITAGQRREIAAALRAAGPGHEVVSYPGLHHAFWWPDTPEYSKQARDDAWTRVLALFAS</sequence>
<comment type="caution">
    <text evidence="2">The sequence shown here is derived from an EMBL/GenBank/DDBJ whole genome shotgun (WGS) entry which is preliminary data.</text>
</comment>
<dbReference type="OrthoDB" id="3208682at2"/>
<dbReference type="InterPro" id="IPR002925">
    <property type="entry name" value="Dienelactn_hydro"/>
</dbReference>
<accession>A0A6P2BPF3</accession>
<evidence type="ECO:0000313" key="3">
    <source>
        <dbReference type="Proteomes" id="UP000460272"/>
    </source>
</evidence>
<dbReference type="PANTHER" id="PTHR46623">
    <property type="entry name" value="CARBOXYMETHYLENEBUTENOLIDASE-RELATED"/>
    <property type="match status" value="1"/>
</dbReference>
<evidence type="ECO:0000259" key="1">
    <source>
        <dbReference type="Pfam" id="PF01738"/>
    </source>
</evidence>
<proteinExistence type="predicted"/>
<dbReference type="RefSeq" id="WP_145860418.1">
    <property type="nucleotide sequence ID" value="NZ_RPFW01000008.1"/>
</dbReference>
<dbReference type="SUPFAM" id="SSF53474">
    <property type="entry name" value="alpha/beta-Hydrolases"/>
    <property type="match status" value="1"/>
</dbReference>
<dbReference type="Pfam" id="PF01738">
    <property type="entry name" value="DLH"/>
    <property type="match status" value="1"/>
</dbReference>
<dbReference type="InterPro" id="IPR051049">
    <property type="entry name" value="Dienelactone_hydrolase-like"/>
</dbReference>
<feature type="domain" description="Dienelactone hydrolase" evidence="1">
    <location>
        <begin position="15"/>
        <end position="237"/>
    </location>
</feature>
<name>A0A6P2BPF3_9ACTN</name>
<dbReference type="Gene3D" id="3.40.50.1820">
    <property type="entry name" value="alpha/beta hydrolase"/>
    <property type="match status" value="1"/>
</dbReference>
<dbReference type="EMBL" id="RPFW01000008">
    <property type="protein sequence ID" value="TVZ00728.1"/>
    <property type="molecule type" value="Genomic_DNA"/>
</dbReference>
<organism evidence="2 3">
    <name type="scientific">Trebonia kvetii</name>
    <dbReference type="NCBI Taxonomy" id="2480626"/>
    <lineage>
        <taxon>Bacteria</taxon>
        <taxon>Bacillati</taxon>
        <taxon>Actinomycetota</taxon>
        <taxon>Actinomycetes</taxon>
        <taxon>Streptosporangiales</taxon>
        <taxon>Treboniaceae</taxon>
        <taxon>Trebonia</taxon>
    </lineage>
</organism>
<keyword evidence="2" id="KW-0378">Hydrolase</keyword>
<gene>
    <name evidence="2" type="ORF">EAS64_35835</name>
</gene>
<dbReference type="Proteomes" id="UP000460272">
    <property type="component" value="Unassembled WGS sequence"/>
</dbReference>
<dbReference type="GO" id="GO:0016787">
    <property type="term" value="F:hydrolase activity"/>
    <property type="evidence" value="ECO:0007669"/>
    <property type="project" value="UniProtKB-KW"/>
</dbReference>
<dbReference type="AlphaFoldDB" id="A0A6P2BPF3"/>
<reference evidence="2 3" key="1">
    <citation type="submission" date="2018-11" db="EMBL/GenBank/DDBJ databases">
        <title>Trebonia kvetii gen.nov., sp.nov., a novel acidophilic actinobacterium, and proposal of the new actinobacterial family Treboniaceae fam. nov.</title>
        <authorList>
            <person name="Rapoport D."/>
            <person name="Sagova-Mareckova M."/>
            <person name="Sedlacek I."/>
            <person name="Provaznik J."/>
            <person name="Kralova S."/>
            <person name="Pavlinic D."/>
            <person name="Benes V."/>
            <person name="Kopecky J."/>
        </authorList>
    </citation>
    <scope>NUCLEOTIDE SEQUENCE [LARGE SCALE GENOMIC DNA]</scope>
    <source>
        <strain evidence="2 3">15Tr583</strain>
    </source>
</reference>